<dbReference type="Proteomes" id="UP000664521">
    <property type="component" value="Unassembled WGS sequence"/>
</dbReference>
<evidence type="ECO:0000259" key="4">
    <source>
        <dbReference type="Pfam" id="PF05368"/>
    </source>
</evidence>
<dbReference type="OrthoDB" id="3358371at2759"/>
<dbReference type="PANTHER" id="PTHR42748">
    <property type="entry name" value="NITROGEN METABOLITE REPRESSION PROTEIN NMRA FAMILY MEMBER"/>
    <property type="match status" value="1"/>
</dbReference>
<dbReference type="InterPro" id="IPR008030">
    <property type="entry name" value="NmrA-like"/>
</dbReference>
<keyword evidence="2" id="KW-0521">NADP</keyword>
<organism evidence="5 6">
    <name type="scientific">Heterodermia speciosa</name>
    <dbReference type="NCBI Taxonomy" id="116794"/>
    <lineage>
        <taxon>Eukaryota</taxon>
        <taxon>Fungi</taxon>
        <taxon>Dikarya</taxon>
        <taxon>Ascomycota</taxon>
        <taxon>Pezizomycotina</taxon>
        <taxon>Lecanoromycetes</taxon>
        <taxon>OSLEUM clade</taxon>
        <taxon>Lecanoromycetidae</taxon>
        <taxon>Caliciales</taxon>
        <taxon>Physciaceae</taxon>
        <taxon>Heterodermia</taxon>
    </lineage>
</organism>
<gene>
    <name evidence="5" type="ORF">HETSPECPRED_001782</name>
</gene>
<dbReference type="Gene3D" id="3.40.50.720">
    <property type="entry name" value="NAD(P)-binding Rossmann-like Domain"/>
    <property type="match status" value="2"/>
</dbReference>
<dbReference type="AlphaFoldDB" id="A0A8H3J2M2"/>
<dbReference type="Gene3D" id="3.90.25.10">
    <property type="entry name" value="UDP-galactose 4-epimerase, domain 1"/>
    <property type="match status" value="1"/>
</dbReference>
<dbReference type="SUPFAM" id="SSF51735">
    <property type="entry name" value="NAD(P)-binding Rossmann-fold domains"/>
    <property type="match status" value="2"/>
</dbReference>
<reference evidence="5" key="1">
    <citation type="submission" date="2021-03" db="EMBL/GenBank/DDBJ databases">
        <authorList>
            <person name="Tagirdzhanova G."/>
        </authorList>
    </citation>
    <scope>NUCLEOTIDE SEQUENCE</scope>
</reference>
<protein>
    <recommendedName>
        <fullName evidence="4">NmrA-like domain-containing protein</fullName>
    </recommendedName>
</protein>
<dbReference type="PANTHER" id="PTHR42748:SF30">
    <property type="entry name" value="NMRA-LIKE DOMAIN-CONTAINING PROTEIN"/>
    <property type="match status" value="1"/>
</dbReference>
<dbReference type="Pfam" id="PF05368">
    <property type="entry name" value="NmrA"/>
    <property type="match status" value="1"/>
</dbReference>
<sequence>MSKLLTVFGATGAQGGSVVNYVLQSSELSKIYRLRGITRDVSKPAAVILKDKGVEIVKVNPLPYFHRVLYEVFLAAARAIAIEFTKLADMDDPASLADAVAGSYAVFAVTNYWERSSQAVEIAQGKAIADAAVAADASLLIWSSLPHISKISKGKFTGLYHFDSKAEVEIYIRGLPIKSLFYMAGFYMQNFQTMFRPKLGDDGTPQLNLSWPTHTHLPLIDIADTGKFVAPALFDPVKYDGKRFTGATAYYESGPLVDALSKDAGKEVKYVQGGPGADNIPPEIAKVLEELKGFMEDLEYFGPTGREDLEWTLAQLKDKPTTWESFVEAEGPWFGSK</sequence>
<evidence type="ECO:0000313" key="5">
    <source>
        <dbReference type="EMBL" id="CAF9939443.1"/>
    </source>
</evidence>
<dbReference type="EMBL" id="CAJPDS010000131">
    <property type="protein sequence ID" value="CAF9939443.1"/>
    <property type="molecule type" value="Genomic_DNA"/>
</dbReference>
<evidence type="ECO:0000313" key="6">
    <source>
        <dbReference type="Proteomes" id="UP000664521"/>
    </source>
</evidence>
<evidence type="ECO:0000256" key="1">
    <source>
        <dbReference type="ARBA" id="ARBA00006328"/>
    </source>
</evidence>
<dbReference type="GO" id="GO:0005634">
    <property type="term" value="C:nucleus"/>
    <property type="evidence" value="ECO:0007669"/>
    <property type="project" value="TreeGrafter"/>
</dbReference>
<dbReference type="InterPro" id="IPR036291">
    <property type="entry name" value="NAD(P)-bd_dom_sf"/>
</dbReference>
<comment type="similarity">
    <text evidence="1">Belongs to the NmrA-type oxidoreductase family.</text>
</comment>
<feature type="domain" description="NmrA-like" evidence="4">
    <location>
        <begin position="1"/>
        <end position="326"/>
    </location>
</feature>
<dbReference type="CDD" id="cd05251">
    <property type="entry name" value="NmrA_like_SDR_a"/>
    <property type="match status" value="1"/>
</dbReference>
<dbReference type="GO" id="GO:0016491">
    <property type="term" value="F:oxidoreductase activity"/>
    <property type="evidence" value="ECO:0007669"/>
    <property type="project" value="UniProtKB-KW"/>
</dbReference>
<comment type="caution">
    <text evidence="5">The sequence shown here is derived from an EMBL/GenBank/DDBJ whole genome shotgun (WGS) entry which is preliminary data.</text>
</comment>
<keyword evidence="6" id="KW-1185">Reference proteome</keyword>
<name>A0A8H3J2M2_9LECA</name>
<dbReference type="InterPro" id="IPR051164">
    <property type="entry name" value="NmrA-like_oxidored"/>
</dbReference>
<evidence type="ECO:0000256" key="2">
    <source>
        <dbReference type="ARBA" id="ARBA00022857"/>
    </source>
</evidence>
<accession>A0A8H3J2M2</accession>
<proteinExistence type="inferred from homology"/>
<keyword evidence="3" id="KW-0560">Oxidoreductase</keyword>
<evidence type="ECO:0000256" key="3">
    <source>
        <dbReference type="ARBA" id="ARBA00023002"/>
    </source>
</evidence>